<feature type="domain" description="Serine hydrolase" evidence="1">
    <location>
        <begin position="2"/>
        <end position="60"/>
    </location>
</feature>
<dbReference type="InterPro" id="IPR005645">
    <property type="entry name" value="FSH-like_dom"/>
</dbReference>
<reference evidence="2" key="1">
    <citation type="submission" date="2020-10" db="EMBL/GenBank/DDBJ databases">
        <title>The Whole-Genome Sequence of Metschnikowia persimmonesis, a Novel Endophytic Yeast Species Isolated from Medicinal Plant Diospyros kaki Thumb.</title>
        <authorList>
            <person name="Rahmat E."/>
            <person name="Kang Y."/>
        </authorList>
    </citation>
    <scope>NUCLEOTIDE SEQUENCE</scope>
    <source>
        <strain evidence="2">KIOM G15050</strain>
    </source>
</reference>
<protein>
    <recommendedName>
        <fullName evidence="1">Serine hydrolase domain-containing protein</fullName>
    </recommendedName>
</protein>
<name>A0A8H7GTL3_9ASCO</name>
<organism evidence="2 3">
    <name type="scientific">Metschnikowia pulcherrima</name>
    <dbReference type="NCBI Taxonomy" id="27326"/>
    <lineage>
        <taxon>Eukaryota</taxon>
        <taxon>Fungi</taxon>
        <taxon>Dikarya</taxon>
        <taxon>Ascomycota</taxon>
        <taxon>Saccharomycotina</taxon>
        <taxon>Pichiomycetes</taxon>
        <taxon>Metschnikowiaceae</taxon>
        <taxon>Metschnikowia</taxon>
    </lineage>
</organism>
<evidence type="ECO:0000313" key="3">
    <source>
        <dbReference type="Proteomes" id="UP000649328"/>
    </source>
</evidence>
<evidence type="ECO:0000313" key="2">
    <source>
        <dbReference type="EMBL" id="KAF8002905.1"/>
    </source>
</evidence>
<dbReference type="AlphaFoldDB" id="A0A8H7GTL3"/>
<dbReference type="Pfam" id="PF03959">
    <property type="entry name" value="FSH1"/>
    <property type="match status" value="1"/>
</dbReference>
<dbReference type="InterPro" id="IPR029058">
    <property type="entry name" value="AB_hydrolase_fold"/>
</dbReference>
<sequence>MPKLLCLPGFLQSGTVFAEKSSGIRKLLTKKLGYELDYIDPPVVISSKEQLPFKLSADPQEEAERWDDVVAKNLNTMLVAPHGT</sequence>
<gene>
    <name evidence="2" type="ORF">HF325_002150</name>
</gene>
<comment type="caution">
    <text evidence="2">The sequence shown here is derived from an EMBL/GenBank/DDBJ whole genome shotgun (WGS) entry which is preliminary data.</text>
</comment>
<dbReference type="Gene3D" id="3.40.50.1820">
    <property type="entry name" value="alpha/beta hydrolase"/>
    <property type="match status" value="1"/>
</dbReference>
<dbReference type="OrthoDB" id="2094269at2759"/>
<dbReference type="Proteomes" id="UP000649328">
    <property type="component" value="Unassembled WGS sequence"/>
</dbReference>
<accession>A0A8H7GTL3</accession>
<evidence type="ECO:0000259" key="1">
    <source>
        <dbReference type="Pfam" id="PF03959"/>
    </source>
</evidence>
<proteinExistence type="predicted"/>
<keyword evidence="3" id="KW-1185">Reference proteome</keyword>
<dbReference type="EMBL" id="JACBPP010000003">
    <property type="protein sequence ID" value="KAF8002905.1"/>
    <property type="molecule type" value="Genomic_DNA"/>
</dbReference>